<dbReference type="PANTHER" id="PTHR42202">
    <property type="entry name" value="GTP CYCLOHYDROLASE III"/>
    <property type="match status" value="1"/>
</dbReference>
<dbReference type="Gene3D" id="3.30.70.270">
    <property type="match status" value="1"/>
</dbReference>
<proteinExistence type="inferred from homology"/>
<comment type="function">
    <text evidence="2 3">Catalyzes the formation of 2-amino-5-formylamino-6-ribofuranosylamino-4(3H)-pyrimidinone ribonucleotide monophosphate and inorganic phosphate from GTP. Also has an independent pyrophosphate phosphohydrolase activity.</text>
</comment>
<dbReference type="STRING" id="1227457.C451_06105"/>
<dbReference type="Gene3D" id="3.30.70.1230">
    <property type="entry name" value="Nucleotide cyclase"/>
    <property type="match status" value="1"/>
</dbReference>
<dbReference type="GO" id="GO:0005525">
    <property type="term" value="F:GTP binding"/>
    <property type="evidence" value="ECO:0007669"/>
    <property type="project" value="UniProtKB-KW"/>
</dbReference>
<dbReference type="EMBL" id="AOMF01000133">
    <property type="protein sequence ID" value="EMA54730.1"/>
    <property type="molecule type" value="Genomic_DNA"/>
</dbReference>
<evidence type="ECO:0000313" key="4">
    <source>
        <dbReference type="EMBL" id="EMA54730.1"/>
    </source>
</evidence>
<comment type="similarity">
    <text evidence="2 3">Belongs to the archaeal-type GTP cyclohydrolase family.</text>
</comment>
<dbReference type="PATRIC" id="fig|1227457.3.peg.1076"/>
<keyword evidence="1 2" id="KW-0378">Hydrolase</keyword>
<dbReference type="Pfam" id="PF05165">
    <property type="entry name" value="GCH_III"/>
    <property type="match status" value="1"/>
</dbReference>
<dbReference type="PANTHER" id="PTHR42202:SF1">
    <property type="entry name" value="GTP CYCLOHYDROLASE III"/>
    <property type="match status" value="1"/>
</dbReference>
<dbReference type="EC" id="3.5.4.29" evidence="2 3"/>
<organism evidence="4 5">
    <name type="scientific">Halococcus thailandensis JCM 13552</name>
    <dbReference type="NCBI Taxonomy" id="1227457"/>
    <lineage>
        <taxon>Archaea</taxon>
        <taxon>Methanobacteriati</taxon>
        <taxon>Methanobacteriota</taxon>
        <taxon>Stenosarchaea group</taxon>
        <taxon>Halobacteria</taxon>
        <taxon>Halobacteriales</taxon>
        <taxon>Halococcaceae</taxon>
        <taxon>Halococcus</taxon>
    </lineage>
</organism>
<comment type="caution">
    <text evidence="4">The sequence shown here is derived from an EMBL/GenBank/DDBJ whole genome shotgun (WGS) entry which is preliminary data.</text>
</comment>
<keyword evidence="2" id="KW-0342">GTP-binding</keyword>
<dbReference type="InterPro" id="IPR043128">
    <property type="entry name" value="Rev_trsase/Diguanyl_cyclase"/>
</dbReference>
<dbReference type="NCBIfam" id="NF002587">
    <property type="entry name" value="PRK02240.1"/>
    <property type="match status" value="1"/>
</dbReference>
<dbReference type="HAMAP" id="MF_00608">
    <property type="entry name" value="GTP_cyclohydro_3"/>
    <property type="match status" value="1"/>
</dbReference>
<evidence type="ECO:0000313" key="5">
    <source>
        <dbReference type="Proteomes" id="UP000011680"/>
    </source>
</evidence>
<evidence type="ECO:0000256" key="1">
    <source>
        <dbReference type="ARBA" id="ARBA00022801"/>
    </source>
</evidence>
<reference evidence="4 5" key="1">
    <citation type="journal article" date="2014" name="PLoS Genet.">
        <title>Phylogenetically driven sequencing of extremely halophilic archaea reveals strategies for static and dynamic osmo-response.</title>
        <authorList>
            <person name="Becker E.A."/>
            <person name="Seitzer P.M."/>
            <person name="Tritt A."/>
            <person name="Larsen D."/>
            <person name="Krusor M."/>
            <person name="Yao A.I."/>
            <person name="Wu D."/>
            <person name="Madern D."/>
            <person name="Eisen J.A."/>
            <person name="Darling A.E."/>
            <person name="Facciotti M.T."/>
        </authorList>
    </citation>
    <scope>NUCLEOTIDE SEQUENCE [LARGE SCALE GENOMIC DNA]</scope>
    <source>
        <strain evidence="4 5">JCM 13552</strain>
    </source>
</reference>
<name>M0NDG2_9EURY</name>
<sequence length="264" mass="28309">MNSSANEVVQLSLVQIDEYGPWTVTPDPRRETDLQSLQATLYADFADFVGERDGYAFYGRFDNMFAVTNGVDAETHTRYQRRVRNRSPVSVSIGIGRASTPAEALGLASEQLQAVGSAQDADRREVLAAASNDVGDAPTERVTVAHFDIVDATGSLTDRRNAVDADLAVKRATLELATYLRDHHDSVAHFVGGDNVIAICPSLDPAAFDATVDHVRETTGIDLQVGIGRGATAHEAGDEAKHALEVCRETGTRIQGVEGLAADD</sequence>
<dbReference type="InterPro" id="IPR007839">
    <property type="entry name" value="GTP_CycHdrlase_3"/>
</dbReference>
<accession>M0NDG2</accession>
<protein>
    <recommendedName>
        <fullName evidence="2 3">GTP cyclohydrolase III</fullName>
        <ecNumber evidence="2 3">3.5.4.29</ecNumber>
    </recommendedName>
</protein>
<dbReference type="GO" id="GO:0043740">
    <property type="term" value="F:GTP cyclohydrolase IIa activity"/>
    <property type="evidence" value="ECO:0007669"/>
    <property type="project" value="UniProtKB-UniRule"/>
</dbReference>
<comment type="catalytic activity">
    <reaction evidence="2 3">
        <text>GTP + 3 H2O = 2-amino-5-formylamino-6-(5-phospho-D-ribosylamino)pyrimidin-4(3H)-one + 2 phosphate + 2 H(+)</text>
        <dbReference type="Rhea" id="RHEA:22468"/>
        <dbReference type="ChEBI" id="CHEBI:15377"/>
        <dbReference type="ChEBI" id="CHEBI:15378"/>
        <dbReference type="ChEBI" id="CHEBI:37565"/>
        <dbReference type="ChEBI" id="CHEBI:43474"/>
        <dbReference type="ChEBI" id="CHEBI:57258"/>
        <dbReference type="EC" id="3.5.4.29"/>
    </reaction>
</comment>
<dbReference type="eggNOG" id="arCOG04202">
    <property type="taxonomic scope" value="Archaea"/>
</dbReference>
<gene>
    <name evidence="2" type="primary">gch3</name>
    <name evidence="4" type="ORF">C451_06105</name>
</gene>
<dbReference type="InterPro" id="IPR029787">
    <property type="entry name" value="Nucleotide_cyclase"/>
</dbReference>
<dbReference type="Proteomes" id="UP000011680">
    <property type="component" value="Unassembled WGS sequence"/>
</dbReference>
<evidence type="ECO:0000256" key="3">
    <source>
        <dbReference type="PIRNR" id="PIRNR009265"/>
    </source>
</evidence>
<dbReference type="AlphaFoldDB" id="M0NDG2"/>
<dbReference type="RefSeq" id="WP_007738753.1">
    <property type="nucleotide sequence ID" value="NZ_AOMF01000133.1"/>
</dbReference>
<evidence type="ECO:0000256" key="2">
    <source>
        <dbReference type="HAMAP-Rule" id="MF_00608"/>
    </source>
</evidence>
<keyword evidence="2" id="KW-0547">Nucleotide-binding</keyword>
<dbReference type="PIRSF" id="PIRSF009265">
    <property type="entry name" value="GTP_cyclohydro_3"/>
    <property type="match status" value="1"/>
</dbReference>
<keyword evidence="5" id="KW-1185">Reference proteome</keyword>